<name>A0A6G0QP11_9STRA</name>
<dbReference type="Proteomes" id="UP000486351">
    <property type="component" value="Unassembled WGS sequence"/>
</dbReference>
<evidence type="ECO:0000313" key="3">
    <source>
        <dbReference type="Proteomes" id="UP000486351"/>
    </source>
</evidence>
<evidence type="ECO:0000256" key="1">
    <source>
        <dbReference type="SAM" id="Coils"/>
    </source>
</evidence>
<gene>
    <name evidence="2" type="ORF">PF008_g24098</name>
</gene>
<evidence type="ECO:0000313" key="2">
    <source>
        <dbReference type="EMBL" id="KAE9296096.1"/>
    </source>
</evidence>
<reference evidence="2 3" key="1">
    <citation type="submission" date="2018-09" db="EMBL/GenBank/DDBJ databases">
        <title>Genomic investigation of the strawberry pathogen Phytophthora fragariae indicates pathogenicity is determined by transcriptional variation in three key races.</title>
        <authorList>
            <person name="Adams T.M."/>
            <person name="Armitage A.D."/>
            <person name="Sobczyk M.K."/>
            <person name="Bates H.J."/>
            <person name="Dunwell J.M."/>
            <person name="Nellist C.F."/>
            <person name="Harrison R.J."/>
        </authorList>
    </citation>
    <scope>NUCLEOTIDE SEQUENCE [LARGE SCALE GENOMIC DNA]</scope>
    <source>
        <strain evidence="2 3">NOV-77</strain>
    </source>
</reference>
<dbReference type="AlphaFoldDB" id="A0A6G0QP11"/>
<protein>
    <submittedName>
        <fullName evidence="2">Uncharacterized protein</fullName>
    </submittedName>
</protein>
<proteinExistence type="predicted"/>
<comment type="caution">
    <text evidence="2">The sequence shown here is derived from an EMBL/GenBank/DDBJ whole genome shotgun (WGS) entry which is preliminary data.</text>
</comment>
<sequence>MEEGGEVDTPAPTSQNNQEVLPGAYVSADLTASVNARPTPKPCFKRIHSLEIPDLEYENRGSTEDQEEFINVINSELSETINIDVCGRNEGFRYDCFTPAESSHPGELDELFAGPSLLDDTLLTYPATSSTPLTNRVSGPVPSLRQSKGRVSRKQQIQGLRETVAELTRQRDDLQLMASTSSLEVSDPSSPASCSASQRVASLLAKPQSIWEHIAAQQLVIRQNSEEENARLRDLIDQQKQQARNFRRMIRRRRDEELLDDHLSKHPKIRHNEEIFDELLQGLDDLYVDLDKLFTEKNMAGVPCPDKNRVPFDFHRAENAVWAFLQSSRVCERQNGQHKICATELKQSSCTSKSSVAFTYFEKGLTSYVSEQRVARKYTEENRTVFIRRTLAEPTTCQSWSAGIRFIETMSVVVRRGDDMASGQETAVIESLISVSRCAKGDQGAKQCQWPAYVDTAAKGWGRKVSFNSQEIENLLLDMSIGQGKC</sequence>
<keyword evidence="1" id="KW-0175">Coiled coil</keyword>
<organism evidence="2 3">
    <name type="scientific">Phytophthora fragariae</name>
    <dbReference type="NCBI Taxonomy" id="53985"/>
    <lineage>
        <taxon>Eukaryota</taxon>
        <taxon>Sar</taxon>
        <taxon>Stramenopiles</taxon>
        <taxon>Oomycota</taxon>
        <taxon>Peronosporomycetes</taxon>
        <taxon>Peronosporales</taxon>
        <taxon>Peronosporaceae</taxon>
        <taxon>Phytophthora</taxon>
    </lineage>
</organism>
<dbReference type="EMBL" id="QXFY01002527">
    <property type="protein sequence ID" value="KAE9296096.1"/>
    <property type="molecule type" value="Genomic_DNA"/>
</dbReference>
<feature type="coiled-coil region" evidence="1">
    <location>
        <begin position="222"/>
        <end position="256"/>
    </location>
</feature>
<accession>A0A6G0QP11</accession>